<evidence type="ECO:0000313" key="3">
    <source>
        <dbReference type="WBParaSite" id="PDA_v2.g21993.t1"/>
    </source>
</evidence>
<accession>A0A914PUR1</accession>
<organism evidence="2 3">
    <name type="scientific">Panagrolaimus davidi</name>
    <dbReference type="NCBI Taxonomy" id="227884"/>
    <lineage>
        <taxon>Eukaryota</taxon>
        <taxon>Metazoa</taxon>
        <taxon>Ecdysozoa</taxon>
        <taxon>Nematoda</taxon>
        <taxon>Chromadorea</taxon>
        <taxon>Rhabditida</taxon>
        <taxon>Tylenchina</taxon>
        <taxon>Panagrolaimomorpha</taxon>
        <taxon>Panagrolaimoidea</taxon>
        <taxon>Panagrolaimidae</taxon>
        <taxon>Panagrolaimus</taxon>
    </lineage>
</organism>
<dbReference type="Proteomes" id="UP000887578">
    <property type="component" value="Unplaced"/>
</dbReference>
<evidence type="ECO:0000256" key="1">
    <source>
        <dbReference type="SAM" id="SignalP"/>
    </source>
</evidence>
<keyword evidence="1" id="KW-0732">Signal</keyword>
<sequence length="225" mass="25759">MLLKTLVFLTLFISLISAIETAPPSSTPEEIIKDEEENLLKKFFEKQFEKIVDRTKVMEKHLKKYSTKAAEEFSTVFEEFGLQTTAIEAMKKVADAFNGDEKEESFKEGIQTLKKGVNSIKKFLSKLEVTDKLENILKHLSIQEDDITHLEAVYDSPDKVPKQSILSKTAAFKKYMIGFKCGGSEYPLIVCEKGEELPFKKSMMIPRTPLEYFVSVLNSLFYLKM</sequence>
<name>A0A914PUR1_9BILA</name>
<feature type="chain" id="PRO_5036857223" evidence="1">
    <location>
        <begin position="19"/>
        <end position="225"/>
    </location>
</feature>
<evidence type="ECO:0000313" key="2">
    <source>
        <dbReference type="Proteomes" id="UP000887578"/>
    </source>
</evidence>
<proteinExistence type="predicted"/>
<dbReference type="WBParaSite" id="PDA_v2.g21993.t1">
    <property type="protein sequence ID" value="PDA_v2.g21993.t1"/>
    <property type="gene ID" value="PDA_v2.g21993"/>
</dbReference>
<protein>
    <submittedName>
        <fullName evidence="3">Uncharacterized protein</fullName>
    </submittedName>
</protein>
<reference evidence="3" key="1">
    <citation type="submission" date="2022-11" db="UniProtKB">
        <authorList>
            <consortium name="WormBaseParasite"/>
        </authorList>
    </citation>
    <scope>IDENTIFICATION</scope>
</reference>
<feature type="signal peptide" evidence="1">
    <location>
        <begin position="1"/>
        <end position="18"/>
    </location>
</feature>
<keyword evidence="2" id="KW-1185">Reference proteome</keyword>
<dbReference type="AlphaFoldDB" id="A0A914PUR1"/>